<feature type="compositionally biased region" description="Polar residues" evidence="1">
    <location>
        <begin position="1"/>
        <end position="11"/>
    </location>
</feature>
<dbReference type="OrthoDB" id="2664977at2759"/>
<reference evidence="2 3" key="1">
    <citation type="submission" date="2020-07" db="EMBL/GenBank/DDBJ databases">
        <title>Comparative genomics of pyrophilous fungi reveals a link between fire events and developmental genes.</title>
        <authorList>
            <consortium name="DOE Joint Genome Institute"/>
            <person name="Steindorff A.S."/>
            <person name="Carver A."/>
            <person name="Calhoun S."/>
            <person name="Stillman K."/>
            <person name="Liu H."/>
            <person name="Lipzen A."/>
            <person name="Pangilinan J."/>
            <person name="Labutti K."/>
            <person name="Bruns T.D."/>
            <person name="Grigoriev I.V."/>
        </authorList>
    </citation>
    <scope>NUCLEOTIDE SEQUENCE [LARGE SCALE GENOMIC DNA]</scope>
    <source>
        <strain evidence="2 3">CBS 144469</strain>
    </source>
</reference>
<gene>
    <name evidence="2" type="ORF">DFP72DRAFT_286436</name>
</gene>
<evidence type="ECO:0000313" key="2">
    <source>
        <dbReference type="EMBL" id="KAF6756455.1"/>
    </source>
</evidence>
<name>A0A8H6M6C7_9AGAR</name>
<dbReference type="AlphaFoldDB" id="A0A8H6M6C7"/>
<feature type="region of interest" description="Disordered" evidence="1">
    <location>
        <begin position="35"/>
        <end position="253"/>
    </location>
</feature>
<dbReference type="EMBL" id="JACGCI010000026">
    <property type="protein sequence ID" value="KAF6756455.1"/>
    <property type="molecule type" value="Genomic_DNA"/>
</dbReference>
<protein>
    <submittedName>
        <fullName evidence="2">Uncharacterized protein</fullName>
    </submittedName>
</protein>
<comment type="caution">
    <text evidence="2">The sequence shown here is derived from an EMBL/GenBank/DDBJ whole genome shotgun (WGS) entry which is preliminary data.</text>
</comment>
<accession>A0A8H6M6C7</accession>
<feature type="compositionally biased region" description="Polar residues" evidence="1">
    <location>
        <begin position="86"/>
        <end position="97"/>
    </location>
</feature>
<sequence>MAPQRTNTTKANRPRRSGAAATTAVVAAAALAALQPNTPPGNGQQASAPAQAPVNAALSALPADDSSEDEAMDVEQGPAVDPAPTQPTTSELEQNGGVTPAMPQVPPPAGLGPIEQQADAMDVASASSVSAPQQEQEETPQSPAFSPPEENGYPAVENGQDPSNDAEFAAGQVYDEHDWDSILYGDPPQTGTQPPPPAQTSNAAPPAAAAVVAQAPSVTLPPALPQTQAQAHPPAQFPAQPQQQPQLPQAPPQLVVPPQPILHVVGVAPPAPFQGHAIPPHLAVAPRTTTFLGKVIPETSLAVIDVAVLTMVAVALFPTDVFATITEATRTFWISVPGPKLLVFVSYLRNGGRVPQQVIERILTALRMLVPDDEAAGLMVYTSEMLGNTAHGSPKPFLLAGASKQTMDALAALKIASTTDITLTMLSVRAPASGWVGTLEKAHLAATEGDTIIKLISSYIRQWREFHVWLGQVPARYDAIPIGMVQNGAIEWIVGSITVAPLTVLNSFTGEPEVVWGVSLTPFSTSQACMDEFRILTKRIKIHALEISGVCQFKRTDFNCSSCRGRDHPTGLCPLKTVPGFFDHDPNPHTAQNAPAAETVAPQPANDDDDEFIPGLHAPQNNNLSRGHFTSPARGRGSQAPRGGRGQARGRGAARGGHGMQGSYQGGW</sequence>
<feature type="compositionally biased region" description="Low complexity" evidence="1">
    <location>
        <begin position="633"/>
        <end position="642"/>
    </location>
</feature>
<feature type="compositionally biased region" description="Low complexity" evidence="1">
    <location>
        <begin position="116"/>
        <end position="134"/>
    </location>
</feature>
<feature type="region of interest" description="Disordered" evidence="1">
    <location>
        <begin position="1"/>
        <end position="22"/>
    </location>
</feature>
<feature type="compositionally biased region" description="Gly residues" evidence="1">
    <location>
        <begin position="643"/>
        <end position="668"/>
    </location>
</feature>
<feature type="compositionally biased region" description="Low complexity" evidence="1">
    <location>
        <begin position="199"/>
        <end position="247"/>
    </location>
</feature>
<organism evidence="2 3">
    <name type="scientific">Ephemerocybe angulata</name>
    <dbReference type="NCBI Taxonomy" id="980116"/>
    <lineage>
        <taxon>Eukaryota</taxon>
        <taxon>Fungi</taxon>
        <taxon>Dikarya</taxon>
        <taxon>Basidiomycota</taxon>
        <taxon>Agaricomycotina</taxon>
        <taxon>Agaricomycetes</taxon>
        <taxon>Agaricomycetidae</taxon>
        <taxon>Agaricales</taxon>
        <taxon>Agaricineae</taxon>
        <taxon>Psathyrellaceae</taxon>
        <taxon>Ephemerocybe</taxon>
    </lineage>
</organism>
<proteinExistence type="predicted"/>
<evidence type="ECO:0000256" key="1">
    <source>
        <dbReference type="SAM" id="MobiDB-lite"/>
    </source>
</evidence>
<keyword evidence="3" id="KW-1185">Reference proteome</keyword>
<evidence type="ECO:0000313" key="3">
    <source>
        <dbReference type="Proteomes" id="UP000521943"/>
    </source>
</evidence>
<feature type="compositionally biased region" description="Low complexity" evidence="1">
    <location>
        <begin position="35"/>
        <end position="64"/>
    </location>
</feature>
<dbReference type="PANTHER" id="PTHR48125">
    <property type="entry name" value="LP07818P1"/>
    <property type="match status" value="1"/>
</dbReference>
<dbReference type="PANTHER" id="PTHR48125:SF12">
    <property type="entry name" value="AT HOOK TRANSCRIPTION FACTOR FAMILY-RELATED"/>
    <property type="match status" value="1"/>
</dbReference>
<feature type="region of interest" description="Disordered" evidence="1">
    <location>
        <begin position="584"/>
        <end position="668"/>
    </location>
</feature>
<dbReference type="Proteomes" id="UP000521943">
    <property type="component" value="Unassembled WGS sequence"/>
</dbReference>